<keyword evidence="2" id="KW-1185">Reference proteome</keyword>
<organism evidence="1 2">
    <name type="scientific">Salinivibrio costicola</name>
    <name type="common">Vibrio costicola</name>
    <dbReference type="NCBI Taxonomy" id="51367"/>
    <lineage>
        <taxon>Bacteria</taxon>
        <taxon>Pseudomonadati</taxon>
        <taxon>Pseudomonadota</taxon>
        <taxon>Gammaproteobacteria</taxon>
        <taxon>Vibrionales</taxon>
        <taxon>Vibrionaceae</taxon>
        <taxon>Salinivibrio</taxon>
    </lineage>
</organism>
<gene>
    <name evidence="1" type="ORF">HBA18_07460</name>
</gene>
<evidence type="ECO:0000313" key="2">
    <source>
        <dbReference type="Proteomes" id="UP000501408"/>
    </source>
</evidence>
<proteinExistence type="predicted"/>
<dbReference type="RefSeq" id="WP_167314453.1">
    <property type="nucleotide sequence ID" value="NZ_CP050266.1"/>
</dbReference>
<dbReference type="EMBL" id="CP050266">
    <property type="protein sequence ID" value="QIR06225.1"/>
    <property type="molecule type" value="Genomic_DNA"/>
</dbReference>
<protein>
    <recommendedName>
        <fullName evidence="3">Cell division inhibitor</fullName>
    </recommendedName>
</protein>
<name>A0ABX6K7L4_SALCS</name>
<dbReference type="Gene3D" id="3.40.50.300">
    <property type="entry name" value="P-loop containing nucleotide triphosphate hydrolases"/>
    <property type="match status" value="1"/>
</dbReference>
<dbReference type="SUPFAM" id="SSF52540">
    <property type="entry name" value="P-loop containing nucleoside triphosphate hydrolases"/>
    <property type="match status" value="1"/>
</dbReference>
<dbReference type="Proteomes" id="UP000501408">
    <property type="component" value="Chromosome 1"/>
</dbReference>
<evidence type="ECO:0000313" key="1">
    <source>
        <dbReference type="EMBL" id="QIR06225.1"/>
    </source>
</evidence>
<dbReference type="InterPro" id="IPR027417">
    <property type="entry name" value="P-loop_NTPase"/>
</dbReference>
<reference evidence="1 2" key="1">
    <citation type="submission" date="2020-03" db="EMBL/GenBank/DDBJ databases">
        <title>Genome mining reveals the biosynthetic pathways of PHA and ectoines of the halophilic strain Salinivibrio costicola M318 isolated from fermented shrimp paste.</title>
        <authorList>
            <person name="Doan T.V."/>
            <person name="Tran L.T."/>
            <person name="Trieu T.A."/>
            <person name="Nguyen Q.V."/>
            <person name="Quach T.N."/>
            <person name="Phi T.Q."/>
            <person name="Kumar S."/>
        </authorList>
    </citation>
    <scope>NUCLEOTIDE SEQUENCE [LARGE SCALE GENOMIC DNA]</scope>
    <source>
        <strain evidence="1 2">M318</strain>
    </source>
</reference>
<evidence type="ECO:0008006" key="3">
    <source>
        <dbReference type="Google" id="ProtNLM"/>
    </source>
</evidence>
<sequence>MYTTSSLTNITPVHHATNTAPLTHTATYAMQDARQTHWQAMMRALALKARQPKWITVINPPRTFTAKHLQQWGIHPDQVRVIRSRNGYDDCALVEGAVKANTSCAVLAFSPQAEKINHYETGTQWVAFVNPAVLHCH</sequence>
<accession>A0ABX6K7L4</accession>